<name>A0A5J4TXX7_9EUKA</name>
<keyword evidence="1" id="KW-0472">Membrane</keyword>
<reference evidence="2 3" key="1">
    <citation type="submission" date="2019-03" db="EMBL/GenBank/DDBJ databases">
        <title>Single cell metagenomics reveals metabolic interactions within the superorganism composed of flagellate Streblomastix strix and complex community of Bacteroidetes bacteria on its surface.</title>
        <authorList>
            <person name="Treitli S.C."/>
            <person name="Kolisko M."/>
            <person name="Husnik F."/>
            <person name="Keeling P."/>
            <person name="Hampl V."/>
        </authorList>
    </citation>
    <scope>NUCLEOTIDE SEQUENCE [LARGE SCALE GENOMIC DNA]</scope>
    <source>
        <strain evidence="2">ST1C</strain>
    </source>
</reference>
<evidence type="ECO:0000313" key="3">
    <source>
        <dbReference type="Proteomes" id="UP000324800"/>
    </source>
</evidence>
<feature type="transmembrane region" description="Helical" evidence="1">
    <location>
        <begin position="36"/>
        <end position="61"/>
    </location>
</feature>
<sequence>MKPIIFWAIVLVSFIGTSFGLSRFALSKYAGPRFHFLSNAFLNFIGLGFCLGLSLFVYVIIRARQLRDIPNADKALEKDIAEARAFYQDQGVEI</sequence>
<keyword evidence="1" id="KW-0812">Transmembrane</keyword>
<evidence type="ECO:0008006" key="4">
    <source>
        <dbReference type="Google" id="ProtNLM"/>
    </source>
</evidence>
<dbReference type="AlphaFoldDB" id="A0A5J4TXX7"/>
<keyword evidence="1" id="KW-1133">Transmembrane helix</keyword>
<evidence type="ECO:0000256" key="1">
    <source>
        <dbReference type="SAM" id="Phobius"/>
    </source>
</evidence>
<dbReference type="Proteomes" id="UP000324800">
    <property type="component" value="Unassembled WGS sequence"/>
</dbReference>
<gene>
    <name evidence="2" type="ORF">EZS28_041791</name>
</gene>
<organism evidence="2 3">
    <name type="scientific">Streblomastix strix</name>
    <dbReference type="NCBI Taxonomy" id="222440"/>
    <lineage>
        <taxon>Eukaryota</taxon>
        <taxon>Metamonada</taxon>
        <taxon>Preaxostyla</taxon>
        <taxon>Oxymonadida</taxon>
        <taxon>Streblomastigidae</taxon>
        <taxon>Streblomastix</taxon>
    </lineage>
</organism>
<proteinExistence type="predicted"/>
<protein>
    <recommendedName>
        <fullName evidence="4">Dolichol-phosphate mannosyltransferase subunit 3</fullName>
    </recommendedName>
</protein>
<accession>A0A5J4TXX7</accession>
<comment type="caution">
    <text evidence="2">The sequence shown here is derived from an EMBL/GenBank/DDBJ whole genome shotgun (WGS) entry which is preliminary data.</text>
</comment>
<evidence type="ECO:0000313" key="2">
    <source>
        <dbReference type="EMBL" id="KAA6362682.1"/>
    </source>
</evidence>
<dbReference type="EMBL" id="SNRW01023860">
    <property type="protein sequence ID" value="KAA6362682.1"/>
    <property type="molecule type" value="Genomic_DNA"/>
</dbReference>